<dbReference type="EMBL" id="CAJVPY010004593">
    <property type="protein sequence ID" value="CAG8623509.1"/>
    <property type="molecule type" value="Genomic_DNA"/>
</dbReference>
<sequence>PKERKKRRSNDVSTKGTTKKAPKEHEKNQKDDVKSIEKTRKKHRKKKNIPKEQRKSHQKNDFEKATGAGIQLKDSNDYKKFILDNKKATKEKKKFIIMKKNIIKQNEKPIENSEDSSSDEIKIKTKKQKTIPKESSLSEAEKLHGQYVNLLREKYWCTKHTNACLVEDNFHNKLTSMHLSIWAKEIINGIGSSEVPPTHPIFKSQHIRNSNEKDRLQNEIAPLSIDNEYGNTGEYLAFKKEFKDENITTDMIFDLMDNEFDRLGVKKIGWRKVLKKAAKLYNNE</sequence>
<feature type="region of interest" description="Disordered" evidence="1">
    <location>
        <begin position="1"/>
        <end position="69"/>
    </location>
</feature>
<accession>A0A9N9D1I2</accession>
<comment type="caution">
    <text evidence="2">The sequence shown here is derived from an EMBL/GenBank/DDBJ whole genome shotgun (WGS) entry which is preliminary data.</text>
</comment>
<name>A0A9N9D1I2_9GLOM</name>
<dbReference type="Proteomes" id="UP000789405">
    <property type="component" value="Unassembled WGS sequence"/>
</dbReference>
<dbReference type="OrthoDB" id="2371069at2759"/>
<reference evidence="2" key="1">
    <citation type="submission" date="2021-06" db="EMBL/GenBank/DDBJ databases">
        <authorList>
            <person name="Kallberg Y."/>
            <person name="Tangrot J."/>
            <person name="Rosling A."/>
        </authorList>
    </citation>
    <scope>NUCLEOTIDE SEQUENCE</scope>
    <source>
        <strain evidence="2">MA453B</strain>
    </source>
</reference>
<protein>
    <submittedName>
        <fullName evidence="2">6490_t:CDS:1</fullName>
    </submittedName>
</protein>
<evidence type="ECO:0000313" key="2">
    <source>
        <dbReference type="EMBL" id="CAG8623509.1"/>
    </source>
</evidence>
<feature type="region of interest" description="Disordered" evidence="1">
    <location>
        <begin position="108"/>
        <end position="127"/>
    </location>
</feature>
<keyword evidence="3" id="KW-1185">Reference proteome</keyword>
<proteinExistence type="predicted"/>
<feature type="compositionally biased region" description="Basic and acidic residues" evidence="1">
    <location>
        <begin position="21"/>
        <end position="38"/>
    </location>
</feature>
<evidence type="ECO:0000313" key="3">
    <source>
        <dbReference type="Proteomes" id="UP000789405"/>
    </source>
</evidence>
<gene>
    <name evidence="2" type="ORF">DERYTH_LOCUS8764</name>
</gene>
<organism evidence="2 3">
    <name type="scientific">Dentiscutata erythropus</name>
    <dbReference type="NCBI Taxonomy" id="1348616"/>
    <lineage>
        <taxon>Eukaryota</taxon>
        <taxon>Fungi</taxon>
        <taxon>Fungi incertae sedis</taxon>
        <taxon>Mucoromycota</taxon>
        <taxon>Glomeromycotina</taxon>
        <taxon>Glomeromycetes</taxon>
        <taxon>Diversisporales</taxon>
        <taxon>Gigasporaceae</taxon>
        <taxon>Dentiscutata</taxon>
    </lineage>
</organism>
<feature type="compositionally biased region" description="Basic residues" evidence="1">
    <location>
        <begin position="39"/>
        <end position="48"/>
    </location>
</feature>
<feature type="compositionally biased region" description="Basic and acidic residues" evidence="1">
    <location>
        <begin position="49"/>
        <end position="64"/>
    </location>
</feature>
<feature type="non-terminal residue" evidence="2">
    <location>
        <position position="1"/>
    </location>
</feature>
<dbReference type="AlphaFoldDB" id="A0A9N9D1I2"/>
<evidence type="ECO:0000256" key="1">
    <source>
        <dbReference type="SAM" id="MobiDB-lite"/>
    </source>
</evidence>